<evidence type="ECO:0000313" key="5">
    <source>
        <dbReference type="EMBL" id="CAB4762206.1"/>
    </source>
</evidence>
<accession>A0A6J7PZS8</accession>
<dbReference type="PROSITE" id="PS00074">
    <property type="entry name" value="GLFV_DEHYDROGENASE"/>
    <property type="match status" value="1"/>
</dbReference>
<evidence type="ECO:0000313" key="8">
    <source>
        <dbReference type="EMBL" id="CAB5010321.1"/>
    </source>
</evidence>
<protein>
    <submittedName>
        <fullName evidence="8">Unannotated protein</fullName>
    </submittedName>
</protein>
<dbReference type="EMBL" id="CAFBOS010000157">
    <property type="protein sequence ID" value="CAB5010321.1"/>
    <property type="molecule type" value="Genomic_DNA"/>
</dbReference>
<dbReference type="InterPro" id="IPR014362">
    <property type="entry name" value="Glu_DH"/>
</dbReference>
<evidence type="ECO:0000313" key="6">
    <source>
        <dbReference type="EMBL" id="CAB4834427.1"/>
    </source>
</evidence>
<gene>
    <name evidence="5" type="ORF">UFOPK2754_02486</name>
    <name evidence="6" type="ORF">UFOPK3139_02083</name>
    <name evidence="7" type="ORF">UFOPK3543_02305</name>
    <name evidence="8" type="ORF">UFOPK3967_02198</name>
</gene>
<dbReference type="GO" id="GO:0005739">
    <property type="term" value="C:mitochondrion"/>
    <property type="evidence" value="ECO:0007669"/>
    <property type="project" value="TreeGrafter"/>
</dbReference>
<feature type="domain" description="Glutamate/phenylalanine/leucine/valine/L-tryptophan dehydrogenase C-terminal" evidence="4">
    <location>
        <begin position="181"/>
        <end position="411"/>
    </location>
</feature>
<dbReference type="FunFam" id="3.40.50.10860:FF:000003">
    <property type="entry name" value="Glutamate dehydrogenase"/>
    <property type="match status" value="1"/>
</dbReference>
<dbReference type="InterPro" id="IPR033524">
    <property type="entry name" value="Glu/Leu/Phe/Val_DH_AS"/>
</dbReference>
<name>A0A6J7PZS8_9ZZZZ</name>
<dbReference type="InterPro" id="IPR036291">
    <property type="entry name" value="NAD(P)-bd_dom_sf"/>
</dbReference>
<sequence>MPELSPHEAATVFFRNGAELIDLEPELIDVLATSDRELAVQVPIRLDDGSLLVARGYRVQHNNARGPYKGGIRYHPAADLDEVRALASLMTWKTAIVDVPFGGAKGGIEIDPTGMSAAELERTTRRFTSAIHHVLGVYQDIPAPDVNTNAQVMAWLMDEYSRAYGYSPGIVTGKPVELGGAPGREAATGRGLLAVLDAYATGASLELAKTRVVIQGFGNVGSNLAILLAAAGVSVVGVSDVDGGVYASDGLDIAALLALAKQRRPLHELPGAKPVDNATLLTLECDILVPAALGGVLTEANARDIAATVVLEAANHPTSPAADSILHERGVVVIPDVLANAGGVVGSYFEWAMNIQQFRWTEQRFNDELETRMRESYANVAALAKAKSVPLRRAAYAVGIERVAAAAKLRGYADA</sequence>
<dbReference type="InterPro" id="IPR006097">
    <property type="entry name" value="Glu/Leu/Phe/Val/Trp_DH_dimer"/>
</dbReference>
<dbReference type="InterPro" id="IPR033922">
    <property type="entry name" value="NAD_bind_Glu_DH"/>
</dbReference>
<dbReference type="Gene3D" id="3.40.50.720">
    <property type="entry name" value="NAD(P)-binding Rossmann-like Domain"/>
    <property type="match status" value="1"/>
</dbReference>
<dbReference type="AlphaFoldDB" id="A0A6J7PZS8"/>
<dbReference type="SMART" id="SM00839">
    <property type="entry name" value="ELFV_dehydrog"/>
    <property type="match status" value="1"/>
</dbReference>
<evidence type="ECO:0000256" key="3">
    <source>
        <dbReference type="ARBA" id="ARBA00023027"/>
    </source>
</evidence>
<dbReference type="PANTHER" id="PTHR11606:SF24">
    <property type="entry name" value="NAD-SPECIFIC GLUTAMATE DEHYDROGENASE"/>
    <property type="match status" value="1"/>
</dbReference>
<dbReference type="InterPro" id="IPR046346">
    <property type="entry name" value="Aminoacid_DH-like_N_sf"/>
</dbReference>
<dbReference type="Pfam" id="PF02812">
    <property type="entry name" value="ELFV_dehydrog_N"/>
    <property type="match status" value="1"/>
</dbReference>
<dbReference type="InterPro" id="IPR006096">
    <property type="entry name" value="Glu/Leu/Phe/Val/Trp_DH_C"/>
</dbReference>
<dbReference type="CDD" id="cd01076">
    <property type="entry name" value="NAD_bind_1_Glu_DH"/>
    <property type="match status" value="1"/>
</dbReference>
<dbReference type="EMBL" id="CAFABA010000095">
    <property type="protein sequence ID" value="CAB4834427.1"/>
    <property type="molecule type" value="Genomic_DNA"/>
</dbReference>
<dbReference type="EMBL" id="CAFBMH010000107">
    <property type="protein sequence ID" value="CAB4924891.1"/>
    <property type="molecule type" value="Genomic_DNA"/>
</dbReference>
<dbReference type="InterPro" id="IPR006095">
    <property type="entry name" value="Glu/Leu/Phe/Val/Trp_DH"/>
</dbReference>
<dbReference type="PRINTS" id="PR00082">
    <property type="entry name" value="GLFDHDRGNASE"/>
</dbReference>
<organism evidence="8">
    <name type="scientific">freshwater metagenome</name>
    <dbReference type="NCBI Taxonomy" id="449393"/>
    <lineage>
        <taxon>unclassified sequences</taxon>
        <taxon>metagenomes</taxon>
        <taxon>ecological metagenomes</taxon>
    </lineage>
</organism>
<evidence type="ECO:0000313" key="7">
    <source>
        <dbReference type="EMBL" id="CAB4924891.1"/>
    </source>
</evidence>
<evidence type="ECO:0000256" key="2">
    <source>
        <dbReference type="ARBA" id="ARBA00023002"/>
    </source>
</evidence>
<comment type="similarity">
    <text evidence="1">Belongs to the Glu/Leu/Phe/Val dehydrogenases family.</text>
</comment>
<evidence type="ECO:0000256" key="1">
    <source>
        <dbReference type="ARBA" id="ARBA00006382"/>
    </source>
</evidence>
<dbReference type="SUPFAM" id="SSF51735">
    <property type="entry name" value="NAD(P)-binding Rossmann-fold domains"/>
    <property type="match status" value="1"/>
</dbReference>
<dbReference type="SUPFAM" id="SSF53223">
    <property type="entry name" value="Aminoacid dehydrogenase-like, N-terminal domain"/>
    <property type="match status" value="1"/>
</dbReference>
<reference evidence="8" key="1">
    <citation type="submission" date="2020-05" db="EMBL/GenBank/DDBJ databases">
        <authorList>
            <person name="Chiriac C."/>
            <person name="Salcher M."/>
            <person name="Ghai R."/>
            <person name="Kavagutti S V."/>
        </authorList>
    </citation>
    <scope>NUCLEOTIDE SEQUENCE</scope>
</reference>
<dbReference type="PANTHER" id="PTHR11606">
    <property type="entry name" value="GLUTAMATE DEHYDROGENASE"/>
    <property type="match status" value="1"/>
</dbReference>
<evidence type="ECO:0000259" key="4">
    <source>
        <dbReference type="SMART" id="SM00839"/>
    </source>
</evidence>
<dbReference type="Pfam" id="PF00208">
    <property type="entry name" value="ELFV_dehydrog"/>
    <property type="match status" value="1"/>
</dbReference>
<keyword evidence="2" id="KW-0560">Oxidoreductase</keyword>
<dbReference type="Gene3D" id="3.40.50.10860">
    <property type="entry name" value="Leucine Dehydrogenase, chain A, domain 1"/>
    <property type="match status" value="1"/>
</dbReference>
<proteinExistence type="inferred from homology"/>
<dbReference type="GO" id="GO:0006538">
    <property type="term" value="P:L-glutamate catabolic process"/>
    <property type="evidence" value="ECO:0007669"/>
    <property type="project" value="TreeGrafter"/>
</dbReference>
<dbReference type="EMBL" id="CAEZYR010000113">
    <property type="protein sequence ID" value="CAB4762206.1"/>
    <property type="molecule type" value="Genomic_DNA"/>
</dbReference>
<dbReference type="PIRSF" id="PIRSF000185">
    <property type="entry name" value="Glu_DH"/>
    <property type="match status" value="1"/>
</dbReference>
<dbReference type="GO" id="GO:0004352">
    <property type="term" value="F:glutamate dehydrogenase (NAD+) activity"/>
    <property type="evidence" value="ECO:0007669"/>
    <property type="project" value="TreeGrafter"/>
</dbReference>
<keyword evidence="3" id="KW-0520">NAD</keyword>